<organism evidence="5 6">
    <name type="scientific">Streptomyces rapamycinicus (strain ATCC 29253 / DSM 41530 / NRRL 5491 / AYB-994)</name>
    <name type="common">Streptomyces hygroscopicus (strain ATCC 29253)</name>
    <dbReference type="NCBI Taxonomy" id="1343740"/>
    <lineage>
        <taxon>Bacteria</taxon>
        <taxon>Bacillati</taxon>
        <taxon>Actinomycetota</taxon>
        <taxon>Actinomycetes</taxon>
        <taxon>Kitasatosporales</taxon>
        <taxon>Streptomycetaceae</taxon>
        <taxon>Streptomyces</taxon>
        <taxon>Streptomyces violaceusniger group</taxon>
    </lineage>
</organism>
<evidence type="ECO:0000256" key="1">
    <source>
        <dbReference type="ARBA" id="ARBA00023235"/>
    </source>
</evidence>
<dbReference type="PANTHER" id="PTHR43489:SF6">
    <property type="entry name" value="HYDROXYPYRUVATE ISOMERASE-RELATED"/>
    <property type="match status" value="1"/>
</dbReference>
<protein>
    <recommendedName>
        <fullName evidence="4">Xylose isomerase-like TIM barrel domain-containing protein</fullName>
    </recommendedName>
</protein>
<gene>
    <name evidence="5" type="ORF">D3C57_103695</name>
</gene>
<dbReference type="EMBL" id="QYCY01000001">
    <property type="protein sequence ID" value="RLV77442.1"/>
    <property type="molecule type" value="Genomic_DNA"/>
</dbReference>
<sequence>MTPVDKRLRFCANLGWLFGEVPFEERFTAAAEAGFSAVEYASPYDHSPLTLRRRLQEAGLCQALINSPVGPPGTSTFAGTACLPDRVREFRDGITKALDYAVELECPLVHLRAGVRPPEVQRDTAFSQYVTNVAWAAQLASTAGVRLVLEAVNSRDIPGYLVNTQEQAAGVVDAIGNDRVGILFDVYHCQVQQGDITTRLETFLPSIAHLQVADVPGRAEPGSGEIAWDFVFDRLRSLGYAGWIGCEYRPANGTAEGLGWLTRFIHTEEG</sequence>
<dbReference type="RefSeq" id="WP_243146065.1">
    <property type="nucleotide sequence ID" value="NC_022785.1"/>
</dbReference>
<dbReference type="Pfam" id="PF01261">
    <property type="entry name" value="AP_endonuc_2"/>
    <property type="match status" value="1"/>
</dbReference>
<dbReference type="AlphaFoldDB" id="A0A3L8REU2"/>
<dbReference type="PIRSF" id="PIRSF006241">
    <property type="entry name" value="HyI"/>
    <property type="match status" value="1"/>
</dbReference>
<dbReference type="InterPro" id="IPR026040">
    <property type="entry name" value="HyI-like"/>
</dbReference>
<dbReference type="InterPro" id="IPR013022">
    <property type="entry name" value="Xyl_isomerase-like_TIM-brl"/>
</dbReference>
<feature type="active site" description="Proton donor/acceptor" evidence="3">
    <location>
        <position position="247"/>
    </location>
</feature>
<dbReference type="GO" id="GO:0008903">
    <property type="term" value="F:hydroxypyruvate isomerase activity"/>
    <property type="evidence" value="ECO:0007669"/>
    <property type="project" value="TreeGrafter"/>
</dbReference>
<dbReference type="STRING" id="1343740.M271_39925"/>
<keyword evidence="1 2" id="KW-0413">Isomerase</keyword>
<feature type="active site" description="Proton donor/acceptor" evidence="3">
    <location>
        <position position="150"/>
    </location>
</feature>
<proteinExistence type="inferred from homology"/>
<comment type="similarity">
    <text evidence="2">Belongs to the hyi family.</text>
</comment>
<evidence type="ECO:0000313" key="6">
    <source>
        <dbReference type="Proteomes" id="UP000281594"/>
    </source>
</evidence>
<accession>A0A3L8REU2</accession>
<reference evidence="5 6" key="1">
    <citation type="journal article" date="2018" name="J. Biol. Chem.">
        <title>Discovery of the actinoplanic acid pathway in Streptomyces rapamycinicus reveals a genetically conserved synergism with rapamycin.</title>
        <authorList>
            <person name="Mrak P."/>
            <person name="Krastel P."/>
            <person name="Pivk Lukancic P."/>
            <person name="Tao J."/>
            <person name="Pistorius D."/>
            <person name="Moore C.M."/>
        </authorList>
    </citation>
    <scope>NUCLEOTIDE SEQUENCE [LARGE SCALE GENOMIC DNA]</scope>
    <source>
        <strain evidence="5 6">NRRL 5491</strain>
    </source>
</reference>
<dbReference type="GO" id="GO:0046487">
    <property type="term" value="P:glyoxylate metabolic process"/>
    <property type="evidence" value="ECO:0007669"/>
    <property type="project" value="TreeGrafter"/>
</dbReference>
<dbReference type="Proteomes" id="UP000281594">
    <property type="component" value="Unassembled WGS sequence"/>
</dbReference>
<feature type="domain" description="Xylose isomerase-like TIM barrel" evidence="4">
    <location>
        <begin position="27"/>
        <end position="263"/>
    </location>
</feature>
<evidence type="ECO:0000259" key="4">
    <source>
        <dbReference type="Pfam" id="PF01261"/>
    </source>
</evidence>
<dbReference type="Gene3D" id="3.20.20.150">
    <property type="entry name" value="Divalent-metal-dependent TIM barrel enzymes"/>
    <property type="match status" value="1"/>
</dbReference>
<dbReference type="PANTHER" id="PTHR43489">
    <property type="entry name" value="ISOMERASE"/>
    <property type="match status" value="1"/>
</dbReference>
<dbReference type="InterPro" id="IPR036237">
    <property type="entry name" value="Xyl_isomerase-like_sf"/>
</dbReference>
<dbReference type="InterPro" id="IPR050417">
    <property type="entry name" value="Sugar_Epim/Isomerase"/>
</dbReference>
<evidence type="ECO:0000313" key="5">
    <source>
        <dbReference type="EMBL" id="RLV77442.1"/>
    </source>
</evidence>
<name>A0A3L8REU2_STRRN</name>
<comment type="caution">
    <text evidence="5">The sequence shown here is derived from an EMBL/GenBank/DDBJ whole genome shotgun (WGS) entry which is preliminary data.</text>
</comment>
<dbReference type="FunFam" id="3.20.20.150:FF:000007">
    <property type="entry name" value="Hydroxypyruvate isomerase"/>
    <property type="match status" value="1"/>
</dbReference>
<evidence type="ECO:0000256" key="2">
    <source>
        <dbReference type="PIRNR" id="PIRNR006241"/>
    </source>
</evidence>
<evidence type="ECO:0000256" key="3">
    <source>
        <dbReference type="PIRSR" id="PIRSR006241-50"/>
    </source>
</evidence>
<dbReference type="SUPFAM" id="SSF51658">
    <property type="entry name" value="Xylose isomerase-like"/>
    <property type="match status" value="1"/>
</dbReference>